<sequence>GRARRLGGGHLHPPRGRPGSRGRLLAKRAGCALAPAPCPLSAGGFPARPGSGLRGRFRGGAGSAFRVLDLLARLHERGGERGVGLHPACLCGDTSVLVLRGTYLPVVLLRHPGRARRDGGNLLWRFGRVSYVLRERAGGDRGYNGRRLRPHRSLLTHHGRRRLAVLDRGLRLGRRVARPRGTLHRRAAVGIFERDLVLAVCGDAWAPTLGPHRPQLGAALRRSFHNFRHDPRRTRGLGHARVAGAGREARTRHCSRRCGRPLWPLLAPARLWKENRGASRRAVIL</sequence>
<name>A0A6J4PND2_9ACTN</name>
<reference evidence="2" key="1">
    <citation type="submission" date="2020-02" db="EMBL/GenBank/DDBJ databases">
        <authorList>
            <person name="Meier V. D."/>
        </authorList>
    </citation>
    <scope>NUCLEOTIDE SEQUENCE</scope>
    <source>
        <strain evidence="2">AVDCRST_MAG78</strain>
    </source>
</reference>
<organism evidence="2">
    <name type="scientific">uncultured Rubrobacteraceae bacterium</name>
    <dbReference type="NCBI Taxonomy" id="349277"/>
    <lineage>
        <taxon>Bacteria</taxon>
        <taxon>Bacillati</taxon>
        <taxon>Actinomycetota</taxon>
        <taxon>Rubrobacteria</taxon>
        <taxon>Rubrobacterales</taxon>
        <taxon>Rubrobacteraceae</taxon>
        <taxon>environmental samples</taxon>
    </lineage>
</organism>
<protein>
    <submittedName>
        <fullName evidence="2">Permease of the drug/metabolite transporter (DMT) superfamily</fullName>
    </submittedName>
</protein>
<dbReference type="AlphaFoldDB" id="A0A6J4PND2"/>
<gene>
    <name evidence="2" type="ORF">AVDCRST_MAG78-978</name>
</gene>
<proteinExistence type="predicted"/>
<feature type="non-terminal residue" evidence="2">
    <location>
        <position position="285"/>
    </location>
</feature>
<feature type="non-terminal residue" evidence="2">
    <location>
        <position position="1"/>
    </location>
</feature>
<feature type="region of interest" description="Disordered" evidence="1">
    <location>
        <begin position="1"/>
        <end position="22"/>
    </location>
</feature>
<dbReference type="EMBL" id="CADCVB010000075">
    <property type="protein sequence ID" value="CAA9420138.1"/>
    <property type="molecule type" value="Genomic_DNA"/>
</dbReference>
<evidence type="ECO:0000313" key="2">
    <source>
        <dbReference type="EMBL" id="CAA9420138.1"/>
    </source>
</evidence>
<accession>A0A6J4PND2</accession>
<evidence type="ECO:0000256" key="1">
    <source>
        <dbReference type="SAM" id="MobiDB-lite"/>
    </source>
</evidence>